<reference evidence="4" key="1">
    <citation type="submission" date="2022-11" db="UniProtKB">
        <authorList>
            <consortium name="WormBaseParasite"/>
        </authorList>
    </citation>
    <scope>IDENTIFICATION</scope>
</reference>
<keyword evidence="3" id="KW-1185">Reference proteome</keyword>
<evidence type="ECO:0000313" key="4">
    <source>
        <dbReference type="WBParaSite" id="jg11729"/>
    </source>
</evidence>
<keyword evidence="2" id="KW-0472">Membrane</keyword>
<evidence type="ECO:0000313" key="3">
    <source>
        <dbReference type="Proteomes" id="UP000887574"/>
    </source>
</evidence>
<feature type="transmembrane region" description="Helical" evidence="2">
    <location>
        <begin position="107"/>
        <end position="130"/>
    </location>
</feature>
<proteinExistence type="predicted"/>
<feature type="transmembrane region" description="Helical" evidence="2">
    <location>
        <begin position="74"/>
        <end position="95"/>
    </location>
</feature>
<feature type="region of interest" description="Disordered" evidence="1">
    <location>
        <begin position="213"/>
        <end position="232"/>
    </location>
</feature>
<feature type="transmembrane region" description="Helical" evidence="2">
    <location>
        <begin position="142"/>
        <end position="162"/>
    </location>
</feature>
<feature type="compositionally biased region" description="Basic residues" evidence="1">
    <location>
        <begin position="213"/>
        <end position="223"/>
    </location>
</feature>
<organism evidence="3 4">
    <name type="scientific">Ditylenchus dipsaci</name>
    <dbReference type="NCBI Taxonomy" id="166011"/>
    <lineage>
        <taxon>Eukaryota</taxon>
        <taxon>Metazoa</taxon>
        <taxon>Ecdysozoa</taxon>
        <taxon>Nematoda</taxon>
        <taxon>Chromadorea</taxon>
        <taxon>Rhabditida</taxon>
        <taxon>Tylenchina</taxon>
        <taxon>Tylenchomorpha</taxon>
        <taxon>Sphaerularioidea</taxon>
        <taxon>Anguinidae</taxon>
        <taxon>Anguininae</taxon>
        <taxon>Ditylenchus</taxon>
    </lineage>
</organism>
<evidence type="ECO:0000256" key="2">
    <source>
        <dbReference type="SAM" id="Phobius"/>
    </source>
</evidence>
<dbReference type="WBParaSite" id="jg11729">
    <property type="protein sequence ID" value="jg11729"/>
    <property type="gene ID" value="jg11729"/>
</dbReference>
<keyword evidence="2" id="KW-1133">Transmembrane helix</keyword>
<name>A0A915CR56_9BILA</name>
<accession>A0A915CR56</accession>
<keyword evidence="2" id="KW-0812">Transmembrane</keyword>
<protein>
    <submittedName>
        <fullName evidence="4">Uncharacterized protein</fullName>
    </submittedName>
</protein>
<evidence type="ECO:0000256" key="1">
    <source>
        <dbReference type="SAM" id="MobiDB-lite"/>
    </source>
</evidence>
<dbReference type="AlphaFoldDB" id="A0A915CR56"/>
<sequence>MAEYISSFCSLFDWHLKRKSLLNSTTEVTSSSLRKAPHPTVHNFNYVYYLELSNGSRLRQYVPIHYDDRKAQTIFLHVVLMGFASPGFFMPLLLYMARKKGKYQVYYVWWICWITLHNVHSLVDMFVMFNKCLIHFRCFRPAFLYNTLASITLNCGSVCYLANFFKEAVTPLTLHLSLLMLRYYRRISLNVESPSSNSSSACLTELNIDFNGRRGKNSGKKRTTSISHSARSFAMGSKRRATTFQVIEKRENEKFLSRALGPTLNFGCSLVRWPNGRRLK</sequence>
<dbReference type="Proteomes" id="UP000887574">
    <property type="component" value="Unplaced"/>
</dbReference>